<keyword evidence="1" id="KW-0732">Signal</keyword>
<organism evidence="2">
    <name type="scientific">Anopheles darlingi</name>
    <name type="common">Mosquito</name>
    <dbReference type="NCBI Taxonomy" id="43151"/>
    <lineage>
        <taxon>Eukaryota</taxon>
        <taxon>Metazoa</taxon>
        <taxon>Ecdysozoa</taxon>
        <taxon>Arthropoda</taxon>
        <taxon>Hexapoda</taxon>
        <taxon>Insecta</taxon>
        <taxon>Pterygota</taxon>
        <taxon>Neoptera</taxon>
        <taxon>Endopterygota</taxon>
        <taxon>Diptera</taxon>
        <taxon>Nematocera</taxon>
        <taxon>Culicoidea</taxon>
        <taxon>Culicidae</taxon>
        <taxon>Anophelinae</taxon>
        <taxon>Anopheles</taxon>
    </lineage>
</organism>
<name>A0A2M4DIR3_ANODA</name>
<proteinExistence type="predicted"/>
<evidence type="ECO:0000256" key="1">
    <source>
        <dbReference type="SAM" id="SignalP"/>
    </source>
</evidence>
<feature type="chain" id="PRO_5014623783" evidence="1">
    <location>
        <begin position="28"/>
        <end position="98"/>
    </location>
</feature>
<protein>
    <submittedName>
        <fullName evidence="2">Putative secreted protein</fullName>
    </submittedName>
</protein>
<feature type="signal peptide" evidence="1">
    <location>
        <begin position="1"/>
        <end position="27"/>
    </location>
</feature>
<dbReference type="EMBL" id="GGFL01013269">
    <property type="protein sequence ID" value="MBW77447.1"/>
    <property type="molecule type" value="Transcribed_RNA"/>
</dbReference>
<reference evidence="2" key="1">
    <citation type="submission" date="2018-01" db="EMBL/GenBank/DDBJ databases">
        <title>An insight into the sialome of Amazonian anophelines.</title>
        <authorList>
            <person name="Ribeiro J.M."/>
            <person name="Scarpassa V."/>
            <person name="Calvo E."/>
        </authorList>
    </citation>
    <scope>NUCLEOTIDE SEQUENCE</scope>
</reference>
<accession>A0A2M4DIR3</accession>
<evidence type="ECO:0000313" key="2">
    <source>
        <dbReference type="EMBL" id="MBW77447.1"/>
    </source>
</evidence>
<dbReference type="AlphaFoldDB" id="A0A2M4DIR3"/>
<sequence length="98" mass="10590">MLCLRVAFFFFFVFLFAISLCGSLVWACPGFPGMPFRHPIATHTHANTHSTALPIILLCPLRCARSGWPLGFWGGDRGGGLVPGVYLPSLPPPPPPSL</sequence>